<dbReference type="STRING" id="28377.ENSACAP00000009368"/>
<dbReference type="SMART" id="SM00216">
    <property type="entry name" value="VWD"/>
    <property type="match status" value="4"/>
</dbReference>
<feature type="disulfide bond" evidence="8">
    <location>
        <begin position="1891"/>
        <end position="1940"/>
    </location>
</feature>
<dbReference type="HOGENOM" id="CLU_000076_3_0_1"/>
<dbReference type="Proteomes" id="UP000001646">
    <property type="component" value="Chromosome 1"/>
</dbReference>
<evidence type="ECO:0000256" key="7">
    <source>
        <dbReference type="ARBA" id="ARBA00063950"/>
    </source>
</evidence>
<dbReference type="Pfam" id="PF25962">
    <property type="entry name" value="TIL_OTOGL_Mucin"/>
    <property type="match status" value="1"/>
</dbReference>
<accession>G1KJ23</accession>
<dbReference type="Bgee" id="ENSACAG00000009536">
    <property type="expression patterns" value="Expressed in kidney and 3 other cell types or tissues"/>
</dbReference>
<feature type="disulfide bond" evidence="8">
    <location>
        <begin position="1906"/>
        <end position="1958"/>
    </location>
</feature>
<dbReference type="SUPFAM" id="SSF57567">
    <property type="entry name" value="Serine protease inhibitors"/>
    <property type="match status" value="3"/>
</dbReference>
<name>G1KJ23_ANOCA</name>
<evidence type="ECO:0000313" key="12">
    <source>
        <dbReference type="Ensembl" id="ENSACAP00000009368.4"/>
    </source>
</evidence>
<reference evidence="12" key="3">
    <citation type="submission" date="2025-09" db="UniProtKB">
        <authorList>
            <consortium name="Ensembl"/>
        </authorList>
    </citation>
    <scope>IDENTIFICATION</scope>
</reference>
<feature type="domain" description="VWFD" evidence="11">
    <location>
        <begin position="832"/>
        <end position="1002"/>
    </location>
</feature>
<dbReference type="SMART" id="SM00041">
    <property type="entry name" value="CT"/>
    <property type="match status" value="1"/>
</dbReference>
<evidence type="ECO:0000313" key="13">
    <source>
        <dbReference type="Proteomes" id="UP000001646"/>
    </source>
</evidence>
<dbReference type="InterPro" id="IPR002919">
    <property type="entry name" value="TIL_dom"/>
</dbReference>
<dbReference type="GO" id="GO:0031012">
    <property type="term" value="C:extracellular matrix"/>
    <property type="evidence" value="ECO:0000318"/>
    <property type="project" value="GO_Central"/>
</dbReference>
<evidence type="ECO:0000259" key="10">
    <source>
        <dbReference type="PROSITE" id="PS01225"/>
    </source>
</evidence>
<evidence type="ECO:0000259" key="11">
    <source>
        <dbReference type="PROSITE" id="PS51233"/>
    </source>
</evidence>
<dbReference type="CDD" id="cd19941">
    <property type="entry name" value="TIL"/>
    <property type="match status" value="3"/>
</dbReference>
<feature type="domain" description="VWFD" evidence="11">
    <location>
        <begin position="26"/>
        <end position="193"/>
    </location>
</feature>
<comment type="caution">
    <text evidence="8">Lacks conserved residue(s) required for the propagation of feature annotation.</text>
</comment>
<dbReference type="PANTHER" id="PTHR11339">
    <property type="entry name" value="EXTRACELLULAR MATRIX GLYCOPROTEIN RELATED"/>
    <property type="match status" value="1"/>
</dbReference>
<feature type="domain" description="VWFD" evidence="11">
    <location>
        <begin position="1350"/>
        <end position="1537"/>
    </location>
</feature>
<keyword evidence="6" id="KW-0325">Glycoprotein</keyword>
<dbReference type="InterPro" id="IPR006207">
    <property type="entry name" value="Cys_knot_C"/>
</dbReference>
<keyword evidence="4" id="KW-0677">Repeat</keyword>
<dbReference type="SMART" id="SM00214">
    <property type="entry name" value="VWC"/>
    <property type="match status" value="4"/>
</dbReference>
<evidence type="ECO:0000256" key="8">
    <source>
        <dbReference type="PROSITE-ProRule" id="PRU00039"/>
    </source>
</evidence>
<feature type="domain" description="CTCK" evidence="10">
    <location>
        <begin position="1877"/>
        <end position="1964"/>
    </location>
</feature>
<comment type="subunit">
    <text evidence="7">Homomultimer; disulfide-linked. The N- and C-terminus mediate their assembly into higher order structures to form filaments. The CTCK domains of two polypeptides associate in the endoplasmic reticulum to generate intermolecularly disulfide-bonded dimers. These dimers progress to the Golgi apparatus, which is a more acidic environment than the endoplasmic reticulum. Under acidic conditions, the N-termini form non-covalent intermolecular interactions that juxtapose assemblies from different CTCK-linked dimers to produce long, disulfide-linked polymers that remain highly compact until secretion.</text>
</comment>
<keyword evidence="2" id="KW-0964">Secreted</keyword>
<comment type="subcellular location">
    <subcellularLocation>
        <location evidence="1">Secreted</location>
    </subcellularLocation>
</comment>
<dbReference type="PANTHER" id="PTHR11339:SF403">
    <property type="entry name" value="MUCIN-5B-RELATED"/>
    <property type="match status" value="1"/>
</dbReference>
<dbReference type="Pfam" id="PF01826">
    <property type="entry name" value="TIL"/>
    <property type="match status" value="1"/>
</dbReference>
<reference evidence="12 13" key="1">
    <citation type="submission" date="2009-12" db="EMBL/GenBank/DDBJ databases">
        <title>The Genome Sequence of Anolis carolinensis (Green Anole Lizard).</title>
        <authorList>
            <consortium name="The Genome Sequencing Platform"/>
            <person name="Di Palma F."/>
            <person name="Alfoldi J."/>
            <person name="Heiman D."/>
            <person name="Young S."/>
            <person name="Grabherr M."/>
            <person name="Johnson J."/>
            <person name="Lander E.S."/>
            <person name="Lindblad-Toh K."/>
        </authorList>
    </citation>
    <scope>NUCLEOTIDE SEQUENCE [LARGE SCALE GENOMIC DNA]</scope>
    <source>
        <strain evidence="12 13">JBL SC #1</strain>
    </source>
</reference>
<evidence type="ECO:0000256" key="1">
    <source>
        <dbReference type="ARBA" id="ARBA00004613"/>
    </source>
</evidence>
<evidence type="ECO:0000256" key="2">
    <source>
        <dbReference type="ARBA" id="ARBA00022525"/>
    </source>
</evidence>
<dbReference type="Gene3D" id="2.10.25.10">
    <property type="entry name" value="Laminin"/>
    <property type="match status" value="3"/>
</dbReference>
<keyword evidence="13" id="KW-1185">Reference proteome</keyword>
<dbReference type="InterPro" id="IPR036084">
    <property type="entry name" value="Ser_inhib-like_sf"/>
</dbReference>
<dbReference type="FunFam" id="2.10.25.10:FF:000414">
    <property type="entry name" value="von Willebrand factor"/>
    <property type="match status" value="1"/>
</dbReference>
<dbReference type="InParanoid" id="G1KJ23"/>
<dbReference type="InterPro" id="IPR058753">
    <property type="entry name" value="TIL_OTOGL_Mucin"/>
</dbReference>
<dbReference type="GeneTree" id="ENSGT00940000162219"/>
<dbReference type="GO" id="GO:0005201">
    <property type="term" value="F:extracellular matrix structural constituent"/>
    <property type="evidence" value="ECO:0000318"/>
    <property type="project" value="GO_Central"/>
</dbReference>
<dbReference type="PROSITE" id="PS01225">
    <property type="entry name" value="CTCK_2"/>
    <property type="match status" value="1"/>
</dbReference>
<dbReference type="Ensembl" id="ENSACAT00000009563.4">
    <property type="protein sequence ID" value="ENSACAP00000009368.4"/>
    <property type="gene ID" value="ENSACAG00000009536.4"/>
</dbReference>
<dbReference type="InterPro" id="IPR014853">
    <property type="entry name" value="VWF/SSPO/ZAN-like_Cys-rich_dom"/>
</dbReference>
<dbReference type="GO" id="GO:0005615">
    <property type="term" value="C:extracellular space"/>
    <property type="evidence" value="ECO:0000318"/>
    <property type="project" value="GO_Central"/>
</dbReference>
<dbReference type="Pfam" id="PF08742">
    <property type="entry name" value="C8"/>
    <property type="match status" value="4"/>
</dbReference>
<evidence type="ECO:0000256" key="3">
    <source>
        <dbReference type="ARBA" id="ARBA00022729"/>
    </source>
</evidence>
<dbReference type="Pfam" id="PF00094">
    <property type="entry name" value="VWD"/>
    <property type="match status" value="4"/>
</dbReference>
<dbReference type="SMART" id="SM00215">
    <property type="entry name" value="VWC_out"/>
    <property type="match status" value="2"/>
</dbReference>
<dbReference type="SMART" id="SM00832">
    <property type="entry name" value="C8"/>
    <property type="match status" value="4"/>
</dbReference>
<sequence>MLVVCFIDLLTFLILSAVQHPADTFSECSTWGSFHFQTFDHVKFNFPGLCHYVFASHCKDDYQDFNIEIMRSIKNGTVIYCTATIDGVLLKLKESSITVDGNVISLPFSLKSVVIEDLYPYIQVSSTLGLTLKWNWGDTLLLNLEDTYKGKTCGLCGNYDGNEKNDLILRGYKLSPWQFGNLQKVDDPTKKCPDILGDTLQSCFQKSKCKRALSRFGNCAKVISLDDYLSLCIEDMCDCSQKSSHSDLVASCVCSTFSQYSRDCVLQGGDPGKWRSKELCYQKCPHNLEYMECGNPCFDTCFNPERSKICRAQCTDGCFCPEGKILDDIRDKKCIPAANCPCTYQGKNYSIGDTYSLPCQNCTCTDGKWSCLSLPCSGHCKIEGGFHITTFDKKQFIFHGNCHYVLAKDTDGSFVIIGEIVQCGLSNTMTCLKNVLITVGAIKIRICSCGDVYVNNVIATLPLTKDGVILFRPSTFYVNIVTSSRVQIQVQLKPIMQLFITVDETYQNRSSGLCGNFNNIQADDFQTISGIIEDSASAFGNSWKTMANCADVQDSSEDPCWKSVGKEKFGQHWCAVLLNTSGVFAECHSVRRFPSVFISKEVLCSVFSAYARDCASRGIHLKGWRNGICDVSTECPRTMEYSYEVKFCNRSCRSLREPDLLCNVHVVPVEGCGCPDGTYLMNENECVSPEDCPCYYKGQMIQPGNLLRKDGLMCKCIQGQLDCIGKAEIRKECPFPMYYFDCDSAGPGATGSECQKSCKTQDMQCYATECVSGCVCPNGLLTNSNGGCIEEDQCPCIHGGNYYSPGTYITVNCNTCLCQKRQWNCTENPCQGICTVYGNGHYVNFDGTKFDFMGDCDYILAQDFCPNNLQPGTFRIIVQNTACGKSLSVCSLKITIFLEGSEIRLMEDKIKEITSKPDTQKGYTIYIMGMYITIRTSSGMTFIWDQKTTLIVQVAPSFQGRVCGLCGDFDNSANNDFTTRGQSVEIDSQTFGNSWKVTSSCSDMNKRDLCVKQPSKLALGRKYCSIIKSETFGACRSKINPTPYYETCVSDFCGCDNVPNCECFCTAVAAYSKSCGRAGICIDWRSPRNCPLFCDYYNPPNKKEWHYKPCGEPCLKTCRNPAGKCDDLLYSLEGCYPECSAEKPYYDEEKRECVSMLECTSCVPYEFQIGIVLGKLAMSSTISPAKQEIRISPCFCNINRQLITSGKEIMDASGWCIYAFCNATCQTEFNFGECISFSTTTIPSKLPLIPNRPCKENIEKCEKQPPPYSAGNIVPTFTPGSDCTNLHPPRKFQEIWTFGRCHIATCLGDKNIKISDVQCPPPKLKLCVNGLPLVKSRDASGCCGNSECQCACSGWGNQHYLTFDGSYYNFRGNCTYLLMKPFRPGSQNFWIQLDNHYCAASERAVCSLTLFIFYNHSIIILTRGVENGKEGNLVLYNNKKITPGFSSDGFDITISGQYVVVKIPEIGLYITYTHLIFYINLPFSTFYNNTEGQCGKHRRNCECTKWVLIILTVCLYRRNCVCGVEGCYISPCPPLCKLIWNLTECHNVVPPWPYYDACVIDGCSAKKQNTECRSLQAYAALCGFHGICVDWRSKTSRKCGEKNTSSANLLQNEIPGIFVEGCFCPDGLIQLKYHDNICVSLCGKATEGREKSPKSWEKDCQVCTCSKETLEISCTSHICARFPPISCTAEGFVPVVRIQSEDPCCTETVCECDINSCAPIKPECNPGFQIATVTSQDPGFLVPSDSCEECICTETQDPKTKTNQIKCLPMKCSTECQKGFHYIQEEGKCCGECVQTECVAELSFGTVSIGVGQSYKDPHDNCTQYLCTKLSDQFILSSTVKACQILDQSNCVPVSIRITVFGLIKSVNICILLSHNCKITQKKQYIYHDQCKSITPIMIPSCEGFCDTYSVYSFVTHKMKHRCTCCQATKYHGVRVELICSKKKRMKYTYLHVDECGCMETKCSA</sequence>
<evidence type="ECO:0000256" key="5">
    <source>
        <dbReference type="ARBA" id="ARBA00023157"/>
    </source>
</evidence>
<evidence type="ECO:0000256" key="4">
    <source>
        <dbReference type="ARBA" id="ARBA00022737"/>
    </source>
</evidence>
<dbReference type="FunFam" id="2.10.25.10:FF:000674">
    <property type="entry name" value="Mucin-2"/>
    <property type="match status" value="1"/>
</dbReference>
<keyword evidence="3 9" id="KW-0732">Signal</keyword>
<proteinExistence type="predicted"/>
<keyword evidence="5 8" id="KW-1015">Disulfide bond</keyword>
<dbReference type="PROSITE" id="PS51233">
    <property type="entry name" value="VWFD"/>
    <property type="match status" value="4"/>
</dbReference>
<dbReference type="FunFam" id="2.10.25.10:FF:000153">
    <property type="entry name" value="MUC5B isoform 1"/>
    <property type="match status" value="1"/>
</dbReference>
<dbReference type="InterPro" id="IPR001007">
    <property type="entry name" value="VWF_dom"/>
</dbReference>
<feature type="chain" id="PRO_5032643046" evidence="9">
    <location>
        <begin position="25"/>
        <end position="1965"/>
    </location>
</feature>
<feature type="signal peptide" evidence="9">
    <location>
        <begin position="1"/>
        <end position="24"/>
    </location>
</feature>
<dbReference type="PROSITE" id="PS01208">
    <property type="entry name" value="VWFC_1"/>
    <property type="match status" value="2"/>
</dbReference>
<feature type="disulfide bond" evidence="8">
    <location>
        <begin position="1902"/>
        <end position="1956"/>
    </location>
</feature>
<reference evidence="12" key="2">
    <citation type="submission" date="2025-08" db="UniProtKB">
        <authorList>
            <consortium name="Ensembl"/>
        </authorList>
    </citation>
    <scope>IDENTIFICATION</scope>
</reference>
<dbReference type="InterPro" id="IPR001846">
    <property type="entry name" value="VWF_type-D"/>
</dbReference>
<evidence type="ECO:0000256" key="9">
    <source>
        <dbReference type="SAM" id="SignalP"/>
    </source>
</evidence>
<dbReference type="InterPro" id="IPR050780">
    <property type="entry name" value="Mucin_vWF_Thrombospondin_sf"/>
</dbReference>
<dbReference type="eggNOG" id="KOG1216">
    <property type="taxonomic scope" value="Eukaryota"/>
</dbReference>
<organism evidence="12 13">
    <name type="scientific">Anolis carolinensis</name>
    <name type="common">Green anole</name>
    <name type="synonym">American chameleon</name>
    <dbReference type="NCBI Taxonomy" id="28377"/>
    <lineage>
        <taxon>Eukaryota</taxon>
        <taxon>Metazoa</taxon>
        <taxon>Chordata</taxon>
        <taxon>Craniata</taxon>
        <taxon>Vertebrata</taxon>
        <taxon>Euteleostomi</taxon>
        <taxon>Lepidosauria</taxon>
        <taxon>Squamata</taxon>
        <taxon>Bifurcata</taxon>
        <taxon>Unidentata</taxon>
        <taxon>Episquamata</taxon>
        <taxon>Toxicofera</taxon>
        <taxon>Iguania</taxon>
        <taxon>Dactyloidae</taxon>
        <taxon>Anolis</taxon>
    </lineage>
</organism>
<evidence type="ECO:0000256" key="6">
    <source>
        <dbReference type="ARBA" id="ARBA00023180"/>
    </source>
</evidence>
<protein>
    <submittedName>
        <fullName evidence="12">Uncharacterized protein</fullName>
    </submittedName>
</protein>
<feature type="domain" description="VWFD" evidence="11">
    <location>
        <begin position="378"/>
        <end position="550"/>
    </location>
</feature>